<organism evidence="2 3">
    <name type="scientific">Arachis hypogaea</name>
    <name type="common">Peanut</name>
    <dbReference type="NCBI Taxonomy" id="3818"/>
    <lineage>
        <taxon>Eukaryota</taxon>
        <taxon>Viridiplantae</taxon>
        <taxon>Streptophyta</taxon>
        <taxon>Embryophyta</taxon>
        <taxon>Tracheophyta</taxon>
        <taxon>Spermatophyta</taxon>
        <taxon>Magnoliopsida</taxon>
        <taxon>eudicotyledons</taxon>
        <taxon>Gunneridae</taxon>
        <taxon>Pentapetalae</taxon>
        <taxon>rosids</taxon>
        <taxon>fabids</taxon>
        <taxon>Fabales</taxon>
        <taxon>Fabaceae</taxon>
        <taxon>Papilionoideae</taxon>
        <taxon>50 kb inversion clade</taxon>
        <taxon>dalbergioids sensu lato</taxon>
        <taxon>Dalbergieae</taxon>
        <taxon>Pterocarpus clade</taxon>
        <taxon>Arachis</taxon>
    </lineage>
</organism>
<keyword evidence="1" id="KW-0472">Membrane</keyword>
<evidence type="ECO:0000256" key="1">
    <source>
        <dbReference type="SAM" id="Phobius"/>
    </source>
</evidence>
<protein>
    <submittedName>
        <fullName evidence="2">Uncharacterized protein</fullName>
    </submittedName>
</protein>
<keyword evidence="1" id="KW-1133">Transmembrane helix</keyword>
<sequence>MKRILFSLSSFFSIDLLLVCRNWGFVNAKVSKCHTLNKGRIYLMFVSMVVVAHLLHQKIGRRSSTTTIASICIDLTQWYLSLLQSKILEDYFFVVRYGRYVSSDFAYDDKYCECYVK</sequence>
<name>A0A6B9V2H3_ARAHY</name>
<accession>A0A6B9V2H3</accession>
<evidence type="ECO:0000313" key="3">
    <source>
        <dbReference type="Proteomes" id="UP000464620"/>
    </source>
</evidence>
<feature type="transmembrane region" description="Helical" evidence="1">
    <location>
        <begin position="38"/>
        <end position="55"/>
    </location>
</feature>
<gene>
    <name evidence="2" type="ORF">DS421_19g634930</name>
</gene>
<dbReference type="Proteomes" id="UP000464620">
    <property type="component" value="Chromosome B09"/>
</dbReference>
<dbReference type="EMBL" id="CP031001">
    <property type="protein sequence ID" value="QHN75379.1"/>
    <property type="molecule type" value="Genomic_DNA"/>
</dbReference>
<keyword evidence="1" id="KW-0812">Transmembrane</keyword>
<reference evidence="2 3" key="1">
    <citation type="submission" date="2020-01" db="EMBL/GenBank/DDBJ databases">
        <title>Genome sequence of Arachis hypogaea, cultivar Shitouqi.</title>
        <authorList>
            <person name="Zhuang W."/>
            <person name="Chen H."/>
            <person name="Varshney R."/>
            <person name="Wang D."/>
            <person name="Ming R."/>
        </authorList>
    </citation>
    <scope>NUCLEOTIDE SEQUENCE [LARGE SCALE GENOMIC DNA]</scope>
    <source>
        <tissue evidence="2">Young leaf</tissue>
    </source>
</reference>
<dbReference type="AlphaFoldDB" id="A0A6B9V2H3"/>
<proteinExistence type="predicted"/>
<evidence type="ECO:0000313" key="2">
    <source>
        <dbReference type="EMBL" id="QHN75379.1"/>
    </source>
</evidence>